<name>A0A183FFZ4_HELPZ</name>
<reference evidence="4" key="2">
    <citation type="submission" date="2019-09" db="UniProtKB">
        <authorList>
            <consortium name="WormBaseParasite"/>
        </authorList>
    </citation>
    <scope>IDENTIFICATION</scope>
</reference>
<dbReference type="WBParaSite" id="HPBE_0000551001-mRNA-1">
    <property type="protein sequence ID" value="HPBE_0000551001-mRNA-1"/>
    <property type="gene ID" value="HPBE_0000551001"/>
</dbReference>
<evidence type="ECO:0000256" key="1">
    <source>
        <dbReference type="SAM" id="MobiDB-lite"/>
    </source>
</evidence>
<sequence>MGPPTTRSQTKKGEKWVEATQQTSLLEDEGLSETSESKFGASDLAVIPLPQVLHELDDTAVVLGRDAKRLRDSTVDAISDVRVEAQSTSVRLAQEVREGNSSLLEGLNASFKAVDDRMRMVPTVATLAPDGSAPRIPFFSGTTDGLQLSAWLRRFDDIARTRVVPLNSEQKANLLIAYLEGVAREKIEELSEEDRRSFDAVVNHLRSFFEGPHHRYMARQMLSSCRQETTEPSVIFANRLLGLVRAATAGQDPAVQKERVLEEFVARLRPDIRYFVKLDNPASFEQAVNRAQTVEQLLAEATTDRLINPTVRAMADVSAFNTPRPGPVVRNTAGAMHRDANLRTPQRGSSASIAEDEVTWLGNAPPRRCNSDKPHQIERMPEWQRLWSEMTNYPG</sequence>
<evidence type="ECO:0000313" key="4">
    <source>
        <dbReference type="WBParaSite" id="HPBE_0000551001-mRNA-1"/>
    </source>
</evidence>
<evidence type="ECO:0000313" key="2">
    <source>
        <dbReference type="EMBL" id="VDO64851.1"/>
    </source>
</evidence>
<organism evidence="3 4">
    <name type="scientific">Heligmosomoides polygyrus</name>
    <name type="common">Parasitic roundworm</name>
    <dbReference type="NCBI Taxonomy" id="6339"/>
    <lineage>
        <taxon>Eukaryota</taxon>
        <taxon>Metazoa</taxon>
        <taxon>Ecdysozoa</taxon>
        <taxon>Nematoda</taxon>
        <taxon>Chromadorea</taxon>
        <taxon>Rhabditida</taxon>
        <taxon>Rhabditina</taxon>
        <taxon>Rhabditomorpha</taxon>
        <taxon>Strongyloidea</taxon>
        <taxon>Heligmosomidae</taxon>
        <taxon>Heligmosomoides</taxon>
    </lineage>
</organism>
<keyword evidence="3" id="KW-1185">Reference proteome</keyword>
<dbReference type="AlphaFoldDB" id="A0A183FFZ4"/>
<evidence type="ECO:0000313" key="3">
    <source>
        <dbReference type="Proteomes" id="UP000050761"/>
    </source>
</evidence>
<proteinExistence type="predicted"/>
<dbReference type="OrthoDB" id="5872378at2759"/>
<accession>A0A3P7WUA0</accession>
<gene>
    <name evidence="2" type="ORF">HPBE_LOCUS5511</name>
</gene>
<protein>
    <submittedName>
        <fullName evidence="4">Retrotransposon gag domain-containing protein</fullName>
    </submittedName>
</protein>
<accession>A0A183FFZ4</accession>
<dbReference type="EMBL" id="UZAH01025484">
    <property type="protein sequence ID" value="VDO64851.1"/>
    <property type="molecule type" value="Genomic_DNA"/>
</dbReference>
<dbReference type="Proteomes" id="UP000050761">
    <property type="component" value="Unassembled WGS sequence"/>
</dbReference>
<feature type="region of interest" description="Disordered" evidence="1">
    <location>
        <begin position="1"/>
        <end position="37"/>
    </location>
</feature>
<reference evidence="2 3" key="1">
    <citation type="submission" date="2018-11" db="EMBL/GenBank/DDBJ databases">
        <authorList>
            <consortium name="Pathogen Informatics"/>
        </authorList>
    </citation>
    <scope>NUCLEOTIDE SEQUENCE [LARGE SCALE GENOMIC DNA]</scope>
</reference>